<dbReference type="SMART" id="SM00355">
    <property type="entry name" value="ZnF_C2H2"/>
    <property type="match status" value="4"/>
</dbReference>
<protein>
    <submittedName>
        <fullName evidence="5">Uncharacterized protein</fullName>
    </submittedName>
</protein>
<dbReference type="GO" id="GO:0008270">
    <property type="term" value="F:zinc ion binding"/>
    <property type="evidence" value="ECO:0007669"/>
    <property type="project" value="UniProtKB-KW"/>
</dbReference>
<keyword evidence="2" id="KW-0677">Repeat</keyword>
<dbReference type="Gene3D" id="3.30.160.60">
    <property type="entry name" value="Classic Zinc Finger"/>
    <property type="match status" value="4"/>
</dbReference>
<dbReference type="SUPFAM" id="SSF57667">
    <property type="entry name" value="beta-beta-alpha zinc fingers"/>
    <property type="match status" value="2"/>
</dbReference>
<evidence type="ECO:0000256" key="1">
    <source>
        <dbReference type="ARBA" id="ARBA00022723"/>
    </source>
</evidence>
<dbReference type="FunFam" id="3.30.160.60:FF:000625">
    <property type="entry name" value="Zinc finger protein 536"/>
    <property type="match status" value="1"/>
</dbReference>
<dbReference type="Proteomes" id="UP000749559">
    <property type="component" value="Unassembled WGS sequence"/>
</dbReference>
<organism evidence="5 6">
    <name type="scientific">Owenia fusiformis</name>
    <name type="common">Polychaete worm</name>
    <dbReference type="NCBI Taxonomy" id="6347"/>
    <lineage>
        <taxon>Eukaryota</taxon>
        <taxon>Metazoa</taxon>
        <taxon>Spiralia</taxon>
        <taxon>Lophotrochozoa</taxon>
        <taxon>Annelida</taxon>
        <taxon>Polychaeta</taxon>
        <taxon>Sedentaria</taxon>
        <taxon>Canalipalpata</taxon>
        <taxon>Sabellida</taxon>
        <taxon>Oweniida</taxon>
        <taxon>Oweniidae</taxon>
        <taxon>Owenia</taxon>
    </lineage>
</organism>
<dbReference type="OrthoDB" id="8918594at2759"/>
<sequence length="365" mass="41219">MDYYGTEQLLDISSYSYGDSCLMEYVSSSNEPSNQQLGNNDSSKMDNTIKESIKDCIDLDFLYPLPDMKVSDIAAVLLDEEIGNRDTTPLVSTTPVPSPEAIAPDTYSDDTHHCEYVMDITPTVDYYNLTPSLDTTLQDITPTIQSNMNETLYQQMVDDINSTCTSDVIHTEPQQCNTISSSQYSADNIFHDVTPTLFSTVNDSILRDMVNDLKKDSISTTSSFNSPIPEKPKRKQRSNISNRKTTLHCDFCGKRFTNSANLKNHIRVHSGERPYSCNICQKTFAQSATLKTHARTHTGEKPFSCEFCRRGFSDYSTYSKHVRTHTGDKPYKCDTCPAAFTQSGNLNRHQKIHLKGNTRKSKFMR</sequence>
<gene>
    <name evidence="5" type="ORF">OFUS_LOCUS10173</name>
</gene>
<comment type="caution">
    <text evidence="5">The sequence shown here is derived from an EMBL/GenBank/DDBJ whole genome shotgun (WGS) entry which is preliminary data.</text>
</comment>
<dbReference type="Pfam" id="PF00096">
    <property type="entry name" value="zf-C2H2"/>
    <property type="match status" value="3"/>
</dbReference>
<keyword evidence="6" id="KW-1185">Reference proteome</keyword>
<dbReference type="PROSITE" id="PS00028">
    <property type="entry name" value="ZINC_FINGER_C2H2_1"/>
    <property type="match status" value="4"/>
</dbReference>
<dbReference type="FunFam" id="3.30.160.60:FF:000290">
    <property type="entry name" value="Zinc finger protein 697 isoform X1"/>
    <property type="match status" value="1"/>
</dbReference>
<dbReference type="PANTHER" id="PTHR23235:SF120">
    <property type="entry name" value="KRUPPEL-LIKE FACTOR 15"/>
    <property type="match status" value="1"/>
</dbReference>
<dbReference type="AlphaFoldDB" id="A0A8J1T6R7"/>
<dbReference type="GO" id="GO:0000978">
    <property type="term" value="F:RNA polymerase II cis-regulatory region sequence-specific DNA binding"/>
    <property type="evidence" value="ECO:0007669"/>
    <property type="project" value="TreeGrafter"/>
</dbReference>
<keyword evidence="3" id="KW-0863">Zinc-finger</keyword>
<evidence type="ECO:0000256" key="4">
    <source>
        <dbReference type="ARBA" id="ARBA00022833"/>
    </source>
</evidence>
<reference evidence="5" key="1">
    <citation type="submission" date="2022-03" db="EMBL/GenBank/DDBJ databases">
        <authorList>
            <person name="Martin C."/>
        </authorList>
    </citation>
    <scope>NUCLEOTIDE SEQUENCE</scope>
</reference>
<dbReference type="InterPro" id="IPR013087">
    <property type="entry name" value="Znf_C2H2_type"/>
</dbReference>
<accession>A0A8J1T6R7</accession>
<dbReference type="PROSITE" id="PS50157">
    <property type="entry name" value="ZINC_FINGER_C2H2_2"/>
    <property type="match status" value="4"/>
</dbReference>
<proteinExistence type="predicted"/>
<dbReference type="InterPro" id="IPR036236">
    <property type="entry name" value="Znf_C2H2_sf"/>
</dbReference>
<keyword evidence="1" id="KW-0479">Metal-binding</keyword>
<name>A0A8J1T6R7_OWEFU</name>
<evidence type="ECO:0000313" key="5">
    <source>
        <dbReference type="EMBL" id="CAH1783897.1"/>
    </source>
</evidence>
<dbReference type="FunFam" id="3.30.160.60:FF:000358">
    <property type="entry name" value="zinc finger protein 24"/>
    <property type="match status" value="1"/>
</dbReference>
<evidence type="ECO:0000256" key="2">
    <source>
        <dbReference type="ARBA" id="ARBA00022737"/>
    </source>
</evidence>
<dbReference type="PANTHER" id="PTHR23235">
    <property type="entry name" value="KRUEPPEL-LIKE TRANSCRIPTION FACTOR"/>
    <property type="match status" value="1"/>
</dbReference>
<dbReference type="Pfam" id="PF13894">
    <property type="entry name" value="zf-C2H2_4"/>
    <property type="match status" value="1"/>
</dbReference>
<dbReference type="FunFam" id="3.30.160.60:FF:002343">
    <property type="entry name" value="Zinc finger protein 33A"/>
    <property type="match status" value="1"/>
</dbReference>
<evidence type="ECO:0000313" key="6">
    <source>
        <dbReference type="Proteomes" id="UP000749559"/>
    </source>
</evidence>
<evidence type="ECO:0000256" key="3">
    <source>
        <dbReference type="ARBA" id="ARBA00022771"/>
    </source>
</evidence>
<dbReference type="GO" id="GO:0000981">
    <property type="term" value="F:DNA-binding transcription factor activity, RNA polymerase II-specific"/>
    <property type="evidence" value="ECO:0007669"/>
    <property type="project" value="TreeGrafter"/>
</dbReference>
<dbReference type="EMBL" id="CAIIXF020000005">
    <property type="protein sequence ID" value="CAH1783897.1"/>
    <property type="molecule type" value="Genomic_DNA"/>
</dbReference>
<keyword evidence="4" id="KW-0862">Zinc</keyword>